<dbReference type="EMBL" id="MU795824">
    <property type="protein sequence ID" value="KAJ3804747.1"/>
    <property type="molecule type" value="Genomic_DNA"/>
</dbReference>
<proteinExistence type="predicted"/>
<protein>
    <submittedName>
        <fullName evidence="1">Uncharacterized protein</fullName>
    </submittedName>
</protein>
<reference evidence="1" key="1">
    <citation type="submission" date="2022-09" db="EMBL/GenBank/DDBJ databases">
        <title>A Global Phylogenomic Analysis of the Shiitake Genus Lentinula.</title>
        <authorList>
            <consortium name="DOE Joint Genome Institute"/>
            <person name="Sierra-Patev S."/>
            <person name="Min B."/>
            <person name="Naranjo-Ortiz M."/>
            <person name="Looney B."/>
            <person name="Konkel Z."/>
            <person name="Slot J.C."/>
            <person name="Sakamoto Y."/>
            <person name="Steenwyk J.L."/>
            <person name="Rokas A."/>
            <person name="Carro J."/>
            <person name="Camarero S."/>
            <person name="Ferreira P."/>
            <person name="Molpeceres G."/>
            <person name="Ruiz-Duenas F.J."/>
            <person name="Serrano A."/>
            <person name="Henrissat B."/>
            <person name="Drula E."/>
            <person name="Hughes K.W."/>
            <person name="Mata J.L."/>
            <person name="Ishikawa N.K."/>
            <person name="Vargas-Isla R."/>
            <person name="Ushijima S."/>
            <person name="Smith C.A."/>
            <person name="Ahrendt S."/>
            <person name="Andreopoulos W."/>
            <person name="He G."/>
            <person name="Labutti K."/>
            <person name="Lipzen A."/>
            <person name="Ng V."/>
            <person name="Riley R."/>
            <person name="Sandor L."/>
            <person name="Barry K."/>
            <person name="Martinez A.T."/>
            <person name="Xiao Y."/>
            <person name="Gibbons J.G."/>
            <person name="Terashima K."/>
            <person name="Grigoriev I.V."/>
            <person name="Hibbett D.S."/>
        </authorList>
    </citation>
    <scope>NUCLEOTIDE SEQUENCE</scope>
    <source>
        <strain evidence="1">TMI1499</strain>
    </source>
</reference>
<keyword evidence="2" id="KW-1185">Reference proteome</keyword>
<evidence type="ECO:0000313" key="2">
    <source>
        <dbReference type="Proteomes" id="UP001163835"/>
    </source>
</evidence>
<accession>A0ACC1TJ31</accession>
<comment type="caution">
    <text evidence="1">The sequence shown here is derived from an EMBL/GenBank/DDBJ whole genome shotgun (WGS) entry which is preliminary data.</text>
</comment>
<dbReference type="Proteomes" id="UP001163835">
    <property type="component" value="Unassembled WGS sequence"/>
</dbReference>
<name>A0ACC1TJ31_9AGAR</name>
<evidence type="ECO:0000313" key="1">
    <source>
        <dbReference type="EMBL" id="KAJ3804747.1"/>
    </source>
</evidence>
<gene>
    <name evidence="1" type="ORF">F5876DRAFT_52962</name>
</gene>
<organism evidence="1 2">
    <name type="scientific">Lentinula aff. lateritia</name>
    <dbReference type="NCBI Taxonomy" id="2804960"/>
    <lineage>
        <taxon>Eukaryota</taxon>
        <taxon>Fungi</taxon>
        <taxon>Dikarya</taxon>
        <taxon>Basidiomycota</taxon>
        <taxon>Agaricomycotina</taxon>
        <taxon>Agaricomycetes</taxon>
        <taxon>Agaricomycetidae</taxon>
        <taxon>Agaricales</taxon>
        <taxon>Marasmiineae</taxon>
        <taxon>Omphalotaceae</taxon>
        <taxon>Lentinula</taxon>
    </lineage>
</organism>
<feature type="non-terminal residue" evidence="1">
    <location>
        <position position="1"/>
    </location>
</feature>
<sequence>IALNLLPIQVSAVPCKCAFSLGKETDTLCCSNLSSQMMEVLQVLKHNYHSD</sequence>